<dbReference type="RefSeq" id="XP_013285607.1">
    <property type="nucleotide sequence ID" value="XM_013430153.1"/>
</dbReference>
<dbReference type="SMART" id="SM00886">
    <property type="entry name" value="Dabb"/>
    <property type="match status" value="1"/>
</dbReference>
<name>A0A0D2HB56_9EURO</name>
<dbReference type="GeneID" id="25304315"/>
<reference evidence="2 3" key="1">
    <citation type="submission" date="2015-01" db="EMBL/GenBank/DDBJ databases">
        <title>The Genome Sequence of Fonsecaea pedrosoi CBS 271.37.</title>
        <authorList>
            <consortium name="The Broad Institute Genomics Platform"/>
            <person name="Cuomo C."/>
            <person name="de Hoog S."/>
            <person name="Gorbushina A."/>
            <person name="Stielow B."/>
            <person name="Teixiera M."/>
            <person name="Abouelleil A."/>
            <person name="Chapman S.B."/>
            <person name="Priest M."/>
            <person name="Young S.K."/>
            <person name="Wortman J."/>
            <person name="Nusbaum C."/>
            <person name="Birren B."/>
        </authorList>
    </citation>
    <scope>NUCLEOTIDE SEQUENCE [LARGE SCALE GENOMIC DNA]</scope>
    <source>
        <strain evidence="2 3">CBS 271.37</strain>
    </source>
</reference>
<sequence>MSKYVKRVSLFKVPKEDDIDAILAEYQVLRSTAQKDGKPYIVSNEASRVINSSEERSQGYTVIAVTTFRSREDVDYYDKGCAAHKKLREFISTRRTGVATVHFESDLGPSKVCFLWPVQFLEEILKKNRITLRSSLPILPPNFSGSDGCFNAPILPRGIPGPPRHPLPFQAQAHIHSVHAHVLLSQAQNIGLVKSQP</sequence>
<accession>A0A0D2HB56</accession>
<dbReference type="SUPFAM" id="SSF54909">
    <property type="entry name" value="Dimeric alpha+beta barrel"/>
    <property type="match status" value="1"/>
</dbReference>
<proteinExistence type="predicted"/>
<evidence type="ECO:0000313" key="2">
    <source>
        <dbReference type="EMBL" id="KIW81799.1"/>
    </source>
</evidence>
<dbReference type="HOGENOM" id="CLU_1384197_0_0_1"/>
<dbReference type="AlphaFoldDB" id="A0A0D2HB56"/>
<feature type="domain" description="Stress-response A/B barrel" evidence="1">
    <location>
        <begin position="5"/>
        <end position="103"/>
    </location>
</feature>
<dbReference type="Gene3D" id="3.30.70.100">
    <property type="match status" value="1"/>
</dbReference>
<evidence type="ECO:0000313" key="3">
    <source>
        <dbReference type="Proteomes" id="UP000053029"/>
    </source>
</evidence>
<dbReference type="PROSITE" id="PS51502">
    <property type="entry name" value="S_R_A_B_BARREL"/>
    <property type="match status" value="1"/>
</dbReference>
<dbReference type="InterPro" id="IPR011008">
    <property type="entry name" value="Dimeric_a/b-barrel"/>
</dbReference>
<dbReference type="Pfam" id="PF07876">
    <property type="entry name" value="Dabb"/>
    <property type="match status" value="1"/>
</dbReference>
<organism evidence="2 3">
    <name type="scientific">Fonsecaea pedrosoi CBS 271.37</name>
    <dbReference type="NCBI Taxonomy" id="1442368"/>
    <lineage>
        <taxon>Eukaryota</taxon>
        <taxon>Fungi</taxon>
        <taxon>Dikarya</taxon>
        <taxon>Ascomycota</taxon>
        <taxon>Pezizomycotina</taxon>
        <taxon>Eurotiomycetes</taxon>
        <taxon>Chaetothyriomycetidae</taxon>
        <taxon>Chaetothyriales</taxon>
        <taxon>Herpotrichiellaceae</taxon>
        <taxon>Fonsecaea</taxon>
    </lineage>
</organism>
<keyword evidence="3" id="KW-1185">Reference proteome</keyword>
<gene>
    <name evidence="2" type="ORF">Z517_04825</name>
</gene>
<dbReference type="OrthoDB" id="3830014at2759"/>
<protein>
    <recommendedName>
        <fullName evidence="1">Stress-response A/B barrel domain-containing protein</fullName>
    </recommendedName>
</protein>
<dbReference type="EMBL" id="KN846971">
    <property type="protein sequence ID" value="KIW81799.1"/>
    <property type="molecule type" value="Genomic_DNA"/>
</dbReference>
<dbReference type="InterPro" id="IPR013097">
    <property type="entry name" value="Dabb"/>
</dbReference>
<evidence type="ECO:0000259" key="1">
    <source>
        <dbReference type="PROSITE" id="PS51502"/>
    </source>
</evidence>
<dbReference type="Proteomes" id="UP000053029">
    <property type="component" value="Unassembled WGS sequence"/>
</dbReference>
<dbReference type="VEuPathDB" id="FungiDB:Z517_04825"/>